<evidence type="ECO:0000313" key="2">
    <source>
        <dbReference type="EMBL" id="KAJ5453488.1"/>
    </source>
</evidence>
<protein>
    <submittedName>
        <fullName evidence="2">Uncharacterized protein</fullName>
    </submittedName>
</protein>
<sequence length="128" mass="14661">MICYDDGMIKTVRVESEQDDMGTTEKTYSSVYKGSTISKQPTRFTHISRNFQFLQYPPTSKGKEEETKSQEDTFQTSSTPTRTSRPKSDAETRSRSSPLPGPNMQTPEGTRVPSRRESKWLHFRASRT</sequence>
<feature type="region of interest" description="Disordered" evidence="1">
    <location>
        <begin position="49"/>
        <end position="128"/>
    </location>
</feature>
<comment type="caution">
    <text evidence="2">The sequence shown here is derived from an EMBL/GenBank/DDBJ whole genome shotgun (WGS) entry which is preliminary data.</text>
</comment>
<evidence type="ECO:0000256" key="1">
    <source>
        <dbReference type="SAM" id="MobiDB-lite"/>
    </source>
</evidence>
<name>A0AAD6G2Z0_9EURO</name>
<dbReference type="Proteomes" id="UP001213681">
    <property type="component" value="Unassembled WGS sequence"/>
</dbReference>
<proteinExistence type="predicted"/>
<dbReference type="EMBL" id="JAPVEA010000005">
    <property type="protein sequence ID" value="KAJ5453488.1"/>
    <property type="molecule type" value="Genomic_DNA"/>
</dbReference>
<reference evidence="2" key="1">
    <citation type="submission" date="2022-12" db="EMBL/GenBank/DDBJ databases">
        <authorList>
            <person name="Petersen C."/>
        </authorList>
    </citation>
    <scope>NUCLEOTIDE SEQUENCE</scope>
    <source>
        <strain evidence="2">IBT 16125</strain>
    </source>
</reference>
<evidence type="ECO:0000313" key="3">
    <source>
        <dbReference type="Proteomes" id="UP001213681"/>
    </source>
</evidence>
<dbReference type="RefSeq" id="XP_056766444.1">
    <property type="nucleotide sequence ID" value="XM_056907826.1"/>
</dbReference>
<dbReference type="AlphaFoldDB" id="A0AAD6G2Z0"/>
<gene>
    <name evidence="2" type="ORF">N7458_004444</name>
</gene>
<keyword evidence="3" id="KW-1185">Reference proteome</keyword>
<reference evidence="2" key="2">
    <citation type="journal article" date="2023" name="IMA Fungus">
        <title>Comparative genomic study of the Penicillium genus elucidates a diverse pangenome and 15 lateral gene transfer events.</title>
        <authorList>
            <person name="Petersen C."/>
            <person name="Sorensen T."/>
            <person name="Nielsen M.R."/>
            <person name="Sondergaard T.E."/>
            <person name="Sorensen J.L."/>
            <person name="Fitzpatrick D.A."/>
            <person name="Frisvad J.C."/>
            <person name="Nielsen K.L."/>
        </authorList>
    </citation>
    <scope>NUCLEOTIDE SEQUENCE</scope>
    <source>
        <strain evidence="2">IBT 16125</strain>
    </source>
</reference>
<feature type="region of interest" description="Disordered" evidence="1">
    <location>
        <begin position="15"/>
        <end position="34"/>
    </location>
</feature>
<feature type="compositionally biased region" description="Polar residues" evidence="1">
    <location>
        <begin position="24"/>
        <end position="34"/>
    </location>
</feature>
<feature type="compositionally biased region" description="Basic and acidic residues" evidence="1">
    <location>
        <begin position="61"/>
        <end position="71"/>
    </location>
</feature>
<accession>A0AAD6G2Z0</accession>
<organism evidence="2 3">
    <name type="scientific">Penicillium daleae</name>
    <dbReference type="NCBI Taxonomy" id="63821"/>
    <lineage>
        <taxon>Eukaryota</taxon>
        <taxon>Fungi</taxon>
        <taxon>Dikarya</taxon>
        <taxon>Ascomycota</taxon>
        <taxon>Pezizomycotina</taxon>
        <taxon>Eurotiomycetes</taxon>
        <taxon>Eurotiomycetidae</taxon>
        <taxon>Eurotiales</taxon>
        <taxon>Aspergillaceae</taxon>
        <taxon>Penicillium</taxon>
    </lineage>
</organism>
<dbReference type="GeneID" id="81598069"/>